<proteinExistence type="predicted"/>
<organism evidence="1 2">
    <name type="scientific">Dentiscutata heterogama</name>
    <dbReference type="NCBI Taxonomy" id="1316150"/>
    <lineage>
        <taxon>Eukaryota</taxon>
        <taxon>Fungi</taxon>
        <taxon>Fungi incertae sedis</taxon>
        <taxon>Mucoromycota</taxon>
        <taxon>Glomeromycotina</taxon>
        <taxon>Glomeromycetes</taxon>
        <taxon>Diversisporales</taxon>
        <taxon>Gigasporaceae</taxon>
        <taxon>Dentiscutata</taxon>
    </lineage>
</organism>
<feature type="non-terminal residue" evidence="1">
    <location>
        <position position="52"/>
    </location>
</feature>
<accession>A0ACA9R599</accession>
<name>A0ACA9R599_9GLOM</name>
<protein>
    <submittedName>
        <fullName evidence="1">10357_t:CDS:1</fullName>
    </submittedName>
</protein>
<keyword evidence="2" id="KW-1185">Reference proteome</keyword>
<feature type="non-terminal residue" evidence="1">
    <location>
        <position position="1"/>
    </location>
</feature>
<evidence type="ECO:0000313" key="1">
    <source>
        <dbReference type="EMBL" id="CAG8777747.1"/>
    </source>
</evidence>
<evidence type="ECO:0000313" key="2">
    <source>
        <dbReference type="Proteomes" id="UP000789702"/>
    </source>
</evidence>
<dbReference type="EMBL" id="CAJVPU010060897">
    <property type="protein sequence ID" value="CAG8777747.1"/>
    <property type="molecule type" value="Genomic_DNA"/>
</dbReference>
<gene>
    <name evidence="1" type="ORF">DHETER_LOCUS16222</name>
</gene>
<comment type="caution">
    <text evidence="1">The sequence shown here is derived from an EMBL/GenBank/DDBJ whole genome shotgun (WGS) entry which is preliminary data.</text>
</comment>
<sequence>TIFMDLLVWAKKIFPTKIKNTLNDVLLHCGLEDKIDLPYIPTNSSNLKSIFI</sequence>
<reference evidence="1" key="1">
    <citation type="submission" date="2021-06" db="EMBL/GenBank/DDBJ databases">
        <authorList>
            <person name="Kallberg Y."/>
            <person name="Tangrot J."/>
            <person name="Rosling A."/>
        </authorList>
    </citation>
    <scope>NUCLEOTIDE SEQUENCE</scope>
    <source>
        <strain evidence="1">IL203A</strain>
    </source>
</reference>
<dbReference type="Proteomes" id="UP000789702">
    <property type="component" value="Unassembled WGS sequence"/>
</dbReference>